<reference evidence="1 2" key="1">
    <citation type="submission" date="2019-05" db="EMBL/GenBank/DDBJ databases">
        <title>Another draft genome of Portunus trituberculatus and its Hox gene families provides insights of decapod evolution.</title>
        <authorList>
            <person name="Jeong J.-H."/>
            <person name="Song I."/>
            <person name="Kim S."/>
            <person name="Choi T."/>
            <person name="Kim D."/>
            <person name="Ryu S."/>
            <person name="Kim W."/>
        </authorList>
    </citation>
    <scope>NUCLEOTIDE SEQUENCE [LARGE SCALE GENOMIC DNA]</scope>
    <source>
        <tissue evidence="1">Muscle</tissue>
    </source>
</reference>
<dbReference type="AlphaFoldDB" id="A0A5B7I6A8"/>
<name>A0A5B7I6A8_PORTR</name>
<organism evidence="1 2">
    <name type="scientific">Portunus trituberculatus</name>
    <name type="common">Swimming crab</name>
    <name type="synonym">Neptunus trituberculatus</name>
    <dbReference type="NCBI Taxonomy" id="210409"/>
    <lineage>
        <taxon>Eukaryota</taxon>
        <taxon>Metazoa</taxon>
        <taxon>Ecdysozoa</taxon>
        <taxon>Arthropoda</taxon>
        <taxon>Crustacea</taxon>
        <taxon>Multicrustacea</taxon>
        <taxon>Malacostraca</taxon>
        <taxon>Eumalacostraca</taxon>
        <taxon>Eucarida</taxon>
        <taxon>Decapoda</taxon>
        <taxon>Pleocyemata</taxon>
        <taxon>Brachyura</taxon>
        <taxon>Eubrachyura</taxon>
        <taxon>Portunoidea</taxon>
        <taxon>Portunidae</taxon>
        <taxon>Portuninae</taxon>
        <taxon>Portunus</taxon>
    </lineage>
</organism>
<evidence type="ECO:0000313" key="2">
    <source>
        <dbReference type="Proteomes" id="UP000324222"/>
    </source>
</evidence>
<accession>A0A5B7I6A8</accession>
<dbReference type="Proteomes" id="UP000324222">
    <property type="component" value="Unassembled WGS sequence"/>
</dbReference>
<evidence type="ECO:0000313" key="1">
    <source>
        <dbReference type="EMBL" id="MPC80120.1"/>
    </source>
</evidence>
<gene>
    <name evidence="1" type="ORF">E2C01_074688</name>
</gene>
<comment type="caution">
    <text evidence="1">The sequence shown here is derived from an EMBL/GenBank/DDBJ whole genome shotgun (WGS) entry which is preliminary data.</text>
</comment>
<protein>
    <submittedName>
        <fullName evidence="1">Uncharacterized protein</fullName>
    </submittedName>
</protein>
<proteinExistence type="predicted"/>
<dbReference type="EMBL" id="VSRR010053066">
    <property type="protein sequence ID" value="MPC80120.1"/>
    <property type="molecule type" value="Genomic_DNA"/>
</dbReference>
<sequence length="67" mass="7193">MPCQALQPFIPRHTQILHLILTGAVATEAGEDPYITGGNLLRPMATAMMAAPSFLPSLQCLASRMNN</sequence>
<keyword evidence="2" id="KW-1185">Reference proteome</keyword>